<feature type="region of interest" description="Disordered" evidence="1">
    <location>
        <begin position="30"/>
        <end position="56"/>
    </location>
</feature>
<dbReference type="AlphaFoldDB" id="A0A2J5HQ22"/>
<keyword evidence="2" id="KW-0732">Signal</keyword>
<proteinExistence type="predicted"/>
<name>A0A2J5HQ22_9EURO</name>
<sequence>MLAPKFLLLLFTLFLGVVFARDATGLSPYDKRDIQARQDPRTRRPDEPRQQTPRPAVPLWVEHDTTLGGRIRPGNPRGAFYWSGTAHFNETPTDIQLVAMARDAHELMRWRWGQDNVVPKREPTVMSALCVGGDVFFASSVKGTVPAVYLDRSKETGWGEMQRNVPDEVFNALFDCFRDVSEHNGDEPNQHKNGASCGEIMAAWTFFKFHEGRSLAGARAVAWKFSGGRGQVFPPCGGAKDGGDNVWGCDQFLRKLGITAVNPRGGLNGVAYDRPRVVGHMPVGGVFQERPLPNGV</sequence>
<dbReference type="OrthoDB" id="3780330at2759"/>
<feature type="signal peptide" evidence="2">
    <location>
        <begin position="1"/>
        <end position="20"/>
    </location>
</feature>
<evidence type="ECO:0000313" key="4">
    <source>
        <dbReference type="Proteomes" id="UP000235023"/>
    </source>
</evidence>
<organism evidence="3 4">
    <name type="scientific">Aspergillus taichungensis</name>
    <dbReference type="NCBI Taxonomy" id="482145"/>
    <lineage>
        <taxon>Eukaryota</taxon>
        <taxon>Fungi</taxon>
        <taxon>Dikarya</taxon>
        <taxon>Ascomycota</taxon>
        <taxon>Pezizomycotina</taxon>
        <taxon>Eurotiomycetes</taxon>
        <taxon>Eurotiomycetidae</taxon>
        <taxon>Eurotiales</taxon>
        <taxon>Aspergillaceae</taxon>
        <taxon>Aspergillus</taxon>
        <taxon>Aspergillus subgen. Circumdati</taxon>
    </lineage>
</organism>
<dbReference type="EMBL" id="KZ559561">
    <property type="protein sequence ID" value="PLN79366.1"/>
    <property type="molecule type" value="Genomic_DNA"/>
</dbReference>
<keyword evidence="4" id="KW-1185">Reference proteome</keyword>
<protein>
    <submittedName>
        <fullName evidence="3">Uncharacterized protein</fullName>
    </submittedName>
</protein>
<gene>
    <name evidence="3" type="ORF">BDW42DRAFT_195209</name>
</gene>
<feature type="compositionally biased region" description="Basic and acidic residues" evidence="1">
    <location>
        <begin position="30"/>
        <end position="49"/>
    </location>
</feature>
<evidence type="ECO:0000313" key="3">
    <source>
        <dbReference type="EMBL" id="PLN79366.1"/>
    </source>
</evidence>
<accession>A0A2J5HQ22</accession>
<reference evidence="4" key="1">
    <citation type="submission" date="2017-12" db="EMBL/GenBank/DDBJ databases">
        <authorList>
            <consortium name="DOE Joint Genome Institute"/>
            <person name="Mondo S.J."/>
            <person name="Kjaerbolling I."/>
            <person name="Vesth T.C."/>
            <person name="Frisvad J.C."/>
            <person name="Nybo J.L."/>
            <person name="Theobald S."/>
            <person name="Kuo A."/>
            <person name="Bowyer P."/>
            <person name="Matsuda Y."/>
            <person name="Lyhne E.K."/>
            <person name="Kogle M.E."/>
            <person name="Clum A."/>
            <person name="Lipzen A."/>
            <person name="Salamov A."/>
            <person name="Ngan C.Y."/>
            <person name="Daum C."/>
            <person name="Chiniquy J."/>
            <person name="Barry K."/>
            <person name="LaButti K."/>
            <person name="Haridas S."/>
            <person name="Simmons B.A."/>
            <person name="Magnuson J.K."/>
            <person name="Mortensen U.H."/>
            <person name="Larsen T.O."/>
            <person name="Grigoriev I.V."/>
            <person name="Baker S.E."/>
            <person name="Andersen M.R."/>
            <person name="Nordberg H.P."/>
            <person name="Cantor M.N."/>
            <person name="Hua S.X."/>
        </authorList>
    </citation>
    <scope>NUCLEOTIDE SEQUENCE [LARGE SCALE GENOMIC DNA]</scope>
    <source>
        <strain evidence="4">IBT 19404</strain>
    </source>
</reference>
<dbReference type="Proteomes" id="UP000235023">
    <property type="component" value="Unassembled WGS sequence"/>
</dbReference>
<feature type="chain" id="PRO_5014463366" evidence="2">
    <location>
        <begin position="21"/>
        <end position="296"/>
    </location>
</feature>
<evidence type="ECO:0000256" key="2">
    <source>
        <dbReference type="SAM" id="SignalP"/>
    </source>
</evidence>
<evidence type="ECO:0000256" key="1">
    <source>
        <dbReference type="SAM" id="MobiDB-lite"/>
    </source>
</evidence>